<evidence type="ECO:0000256" key="1">
    <source>
        <dbReference type="SAM" id="MobiDB-lite"/>
    </source>
</evidence>
<dbReference type="Proteomes" id="UP001220456">
    <property type="component" value="Unassembled WGS sequence"/>
</dbReference>
<proteinExistence type="predicted"/>
<dbReference type="RefSeq" id="WP_277357934.1">
    <property type="nucleotide sequence ID" value="NZ_JAROKN010000010.1"/>
</dbReference>
<keyword evidence="3" id="KW-1185">Reference proteome</keyword>
<evidence type="ECO:0000313" key="2">
    <source>
        <dbReference type="EMBL" id="MDF9277380.1"/>
    </source>
</evidence>
<evidence type="ECO:0008006" key="4">
    <source>
        <dbReference type="Google" id="ProtNLM"/>
    </source>
</evidence>
<name>A0ABT6CUZ1_9MICC</name>
<feature type="region of interest" description="Disordered" evidence="1">
    <location>
        <begin position="1"/>
        <end position="63"/>
    </location>
</feature>
<evidence type="ECO:0000313" key="3">
    <source>
        <dbReference type="Proteomes" id="UP001220456"/>
    </source>
</evidence>
<organism evidence="2 3">
    <name type="scientific">Arthrobacter vasquezii</name>
    <dbReference type="NCBI Taxonomy" id="2977629"/>
    <lineage>
        <taxon>Bacteria</taxon>
        <taxon>Bacillati</taxon>
        <taxon>Actinomycetota</taxon>
        <taxon>Actinomycetes</taxon>
        <taxon>Micrococcales</taxon>
        <taxon>Micrococcaceae</taxon>
        <taxon>Arthrobacter</taxon>
    </lineage>
</organism>
<feature type="compositionally biased region" description="Polar residues" evidence="1">
    <location>
        <begin position="10"/>
        <end position="24"/>
    </location>
</feature>
<gene>
    <name evidence="2" type="ORF">P4U43_06180</name>
</gene>
<accession>A0ABT6CUZ1</accession>
<dbReference type="EMBL" id="JAROKN010000010">
    <property type="protein sequence ID" value="MDF9277380.1"/>
    <property type="molecule type" value="Genomic_DNA"/>
</dbReference>
<reference evidence="2 3" key="1">
    <citation type="journal article" date="2023" name="Int. J. Syst. Evol. Microbiol.">
        <title>Arthrobacter vasquezii sp. nov., isolated from a soil sample from Union Glacier, Antarctica.</title>
        <authorList>
            <person name="Valenzuela-Ibaceta F."/>
            <person name="Carrasco V."/>
            <person name="Lagos-Moraga S."/>
            <person name="Dietz-Vargas C."/>
            <person name="Navarro C.A."/>
            <person name="Perez-Donoso J.M."/>
        </authorList>
    </citation>
    <scope>NUCLEOTIDE SEQUENCE [LARGE SCALE GENOMIC DNA]</scope>
    <source>
        <strain evidence="2 3">EH-1B-1</strain>
    </source>
</reference>
<protein>
    <recommendedName>
        <fullName evidence="4">Single-stranded DNA-binding protein</fullName>
    </recommendedName>
</protein>
<sequence>MNEPAGFQTAKINRTQRTTNDSNDQGGGAPRSQGAQADPWGAPAGATSTSGWGNAPEAVDPPF</sequence>
<comment type="caution">
    <text evidence="2">The sequence shown here is derived from an EMBL/GenBank/DDBJ whole genome shotgun (WGS) entry which is preliminary data.</text>
</comment>